<dbReference type="KEGG" id="amex:103037364"/>
<dbReference type="Ensembl" id="ENSAMXT00005003574.1">
    <property type="protein sequence ID" value="ENSAMXP00005003126.1"/>
    <property type="gene ID" value="ENSAMXG00005001964.1"/>
</dbReference>
<sequence length="381" mass="43096">MVLRQKLLCLLRLHPGRHLQSFSVCTQGHVSCIISRFLSGSPTAPPRPIRSENIPLQESLSIMGVDLEMARQKQPAVLRNVLTNEHGLAKFLSSKGASREVIASIISRFPRAITRSCDHLEERWNLWYNVFQDNAEIVKILDRSPESFFRSNNNENLRKNILFLTGLGITHRDLPKLLMKAPRVFSNSLNLNRAMVDLLQNVSMSLGGTDHEAFARAIIFRNVYILIRSTKRVSANLEFLLTALKLTNSEALNLLQGKGADILDLSHGGLKRNFENLREKLMSLGCSKSEIKSLMLNGSQLLFISPKTLNEKLDCLVQGGIDIKRILEKPKVLDYSTATLKQRLDDLNSLEYDFETHGIAILDKSKKRFEEKLERLQTLGP</sequence>
<evidence type="ECO:0000313" key="14">
    <source>
        <dbReference type="Proteomes" id="UP000694621"/>
    </source>
</evidence>
<comment type="similarity">
    <text evidence="2">Belongs to the mTERF family.</text>
</comment>
<dbReference type="InterPro" id="IPR003690">
    <property type="entry name" value="MTERF"/>
</dbReference>
<evidence type="ECO:0000256" key="10">
    <source>
        <dbReference type="ARBA" id="ARBA00023128"/>
    </source>
</evidence>
<dbReference type="OMA" id="IVSRYPR"/>
<evidence type="ECO:0000256" key="6">
    <source>
        <dbReference type="ARBA" id="ARBA00022737"/>
    </source>
</evidence>
<comment type="subunit">
    <text evidence="3">Monomer.</text>
</comment>
<keyword evidence="10" id="KW-0496">Mitochondrion</keyword>
<keyword evidence="4" id="KW-0806">Transcription termination</keyword>
<name>A0A8B9GTJ2_ASTMX</name>
<keyword evidence="7" id="KW-0809">Transit peptide</keyword>
<evidence type="ECO:0000256" key="5">
    <source>
        <dbReference type="ARBA" id="ARBA00022553"/>
    </source>
</evidence>
<accession>A0A8B9GTJ2</accession>
<dbReference type="PANTHER" id="PTHR15437:SF2">
    <property type="entry name" value="TRANSCRIPTION TERMINATION FACTOR 1, MITOCHONDRIAL"/>
    <property type="match status" value="1"/>
</dbReference>
<comment type="subcellular location">
    <subcellularLocation>
        <location evidence="1">Mitochondrion</location>
    </subcellularLocation>
</comment>
<dbReference type="AlphaFoldDB" id="A0A8B9GTJ2"/>
<dbReference type="GO" id="GO:0006393">
    <property type="term" value="P:termination of mitochondrial transcription"/>
    <property type="evidence" value="ECO:0007669"/>
    <property type="project" value="TreeGrafter"/>
</dbReference>
<dbReference type="OrthoDB" id="637682at2759"/>
<keyword evidence="11" id="KW-0804">Transcription</keyword>
<comment type="function">
    <text evidence="12">Transcription termination factor. Binds to a 28 bp region within the tRNA(Leu(uur)) gene at a position immediately adjacent to and downstream of the 16S rRNA gene; this region comprises a tridecamer sequence critical for directing accurate termination. Binds DNA along the major grove and promotes DNA bending and partial unwinding. Promotes base flipping. Transcription termination activity appears to be polarized with highest specificity for transcripts initiated on the light strand.</text>
</comment>
<dbReference type="InterPro" id="IPR038538">
    <property type="entry name" value="MTERF_sf"/>
</dbReference>
<reference evidence="13" key="1">
    <citation type="submission" date="2025-08" db="UniProtKB">
        <authorList>
            <consortium name="Ensembl"/>
        </authorList>
    </citation>
    <scope>IDENTIFICATION</scope>
</reference>
<evidence type="ECO:0000256" key="8">
    <source>
        <dbReference type="ARBA" id="ARBA00023015"/>
    </source>
</evidence>
<dbReference type="PANTHER" id="PTHR15437">
    <property type="entry name" value="TRANSCRIPTION TERMINATION FACTOR, MITOCHONDRIAL"/>
    <property type="match status" value="1"/>
</dbReference>
<keyword evidence="6" id="KW-0677">Repeat</keyword>
<keyword evidence="9" id="KW-0238">DNA-binding</keyword>
<keyword evidence="8" id="KW-0805">Transcription regulation</keyword>
<dbReference type="GO" id="GO:0005759">
    <property type="term" value="C:mitochondrial matrix"/>
    <property type="evidence" value="ECO:0007669"/>
    <property type="project" value="TreeGrafter"/>
</dbReference>
<evidence type="ECO:0000256" key="1">
    <source>
        <dbReference type="ARBA" id="ARBA00004173"/>
    </source>
</evidence>
<dbReference type="Gene3D" id="1.25.70.10">
    <property type="entry name" value="Transcription termination factor 3, mitochondrial"/>
    <property type="match status" value="2"/>
</dbReference>
<dbReference type="SMART" id="SM00733">
    <property type="entry name" value="Mterf"/>
    <property type="match status" value="6"/>
</dbReference>
<evidence type="ECO:0000313" key="13">
    <source>
        <dbReference type="Ensembl" id="ENSAMXP00005003126.1"/>
    </source>
</evidence>
<dbReference type="Pfam" id="PF02536">
    <property type="entry name" value="mTERF"/>
    <property type="match status" value="1"/>
</dbReference>
<dbReference type="Proteomes" id="UP000694621">
    <property type="component" value="Unplaced"/>
</dbReference>
<evidence type="ECO:0000256" key="7">
    <source>
        <dbReference type="ARBA" id="ARBA00022946"/>
    </source>
</evidence>
<keyword evidence="5" id="KW-0597">Phosphoprotein</keyword>
<evidence type="ECO:0000256" key="2">
    <source>
        <dbReference type="ARBA" id="ARBA00007692"/>
    </source>
</evidence>
<evidence type="ECO:0000256" key="11">
    <source>
        <dbReference type="ARBA" id="ARBA00023163"/>
    </source>
</evidence>
<evidence type="ECO:0000256" key="12">
    <source>
        <dbReference type="ARBA" id="ARBA00037520"/>
    </source>
</evidence>
<evidence type="ECO:0000256" key="3">
    <source>
        <dbReference type="ARBA" id="ARBA00011245"/>
    </source>
</evidence>
<organism evidence="13 14">
    <name type="scientific">Astyanax mexicanus</name>
    <name type="common">Blind cave fish</name>
    <name type="synonym">Astyanax fasciatus mexicanus</name>
    <dbReference type="NCBI Taxonomy" id="7994"/>
    <lineage>
        <taxon>Eukaryota</taxon>
        <taxon>Metazoa</taxon>
        <taxon>Chordata</taxon>
        <taxon>Craniata</taxon>
        <taxon>Vertebrata</taxon>
        <taxon>Euteleostomi</taxon>
        <taxon>Actinopterygii</taxon>
        <taxon>Neopterygii</taxon>
        <taxon>Teleostei</taxon>
        <taxon>Ostariophysi</taxon>
        <taxon>Characiformes</taxon>
        <taxon>Characoidei</taxon>
        <taxon>Acestrorhamphidae</taxon>
        <taxon>Acestrorhamphinae</taxon>
        <taxon>Astyanax</taxon>
    </lineage>
</organism>
<evidence type="ECO:0000256" key="4">
    <source>
        <dbReference type="ARBA" id="ARBA00022472"/>
    </source>
</evidence>
<dbReference type="GO" id="GO:0003677">
    <property type="term" value="F:DNA binding"/>
    <property type="evidence" value="ECO:0007669"/>
    <property type="project" value="UniProtKB-KW"/>
</dbReference>
<protein>
    <submittedName>
        <fullName evidence="13">Mitochondrial transcription termination factor 1</fullName>
    </submittedName>
</protein>
<evidence type="ECO:0000256" key="9">
    <source>
        <dbReference type="ARBA" id="ARBA00023125"/>
    </source>
</evidence>
<dbReference type="GeneID" id="103037364"/>
<proteinExistence type="inferred from homology"/>